<keyword evidence="1" id="KW-1133">Transmembrane helix</keyword>
<dbReference type="OrthoDB" id="9904699at2"/>
<organism evidence="2 3">
    <name type="scientific">Cytobacillus oceanisediminis</name>
    <dbReference type="NCBI Taxonomy" id="665099"/>
    <lineage>
        <taxon>Bacteria</taxon>
        <taxon>Bacillati</taxon>
        <taxon>Bacillota</taxon>
        <taxon>Bacilli</taxon>
        <taxon>Bacillales</taxon>
        <taxon>Bacillaceae</taxon>
        <taxon>Cytobacillus</taxon>
    </lineage>
</organism>
<keyword evidence="1" id="KW-0472">Membrane</keyword>
<dbReference type="Proteomes" id="UP000247150">
    <property type="component" value="Unassembled WGS sequence"/>
</dbReference>
<reference evidence="2 3" key="1">
    <citation type="submission" date="2018-05" db="EMBL/GenBank/DDBJ databases">
        <title>Freshwater and sediment microbial communities from various areas in North America, analyzing microbe dynamics in response to fracking.</title>
        <authorList>
            <person name="Lamendella R."/>
        </authorList>
    </citation>
    <scope>NUCLEOTIDE SEQUENCE [LARGE SCALE GENOMIC DNA]</scope>
    <source>
        <strain evidence="2 3">15_TX</strain>
    </source>
</reference>
<evidence type="ECO:0000313" key="2">
    <source>
        <dbReference type="EMBL" id="PWW19656.1"/>
    </source>
</evidence>
<proteinExistence type="predicted"/>
<dbReference type="RefSeq" id="WP_110067408.1">
    <property type="nucleotide sequence ID" value="NZ_QGTW01000019.1"/>
</dbReference>
<evidence type="ECO:0000256" key="1">
    <source>
        <dbReference type="SAM" id="Phobius"/>
    </source>
</evidence>
<protein>
    <submittedName>
        <fullName evidence="2">Pilin/secretion family protein with methylation motif</fullName>
    </submittedName>
</protein>
<gene>
    <name evidence="2" type="ORF">DFO73_11938</name>
</gene>
<name>A0A2V2ZL51_9BACI</name>
<accession>A0A2V2ZL51</accession>
<sequence length="135" mass="15086">MKRIRNGQMGFTLVEVLASIGLIGLILLVFFGIYSQSMLFSSKNEKKIEAMNIAREVHANLQLGFAYDTEFTAERGNSTYYVSIEDVTPPELHDLSNGRIPPFSIYFKEISVYSSSIKTDSSLLARTFGYKEGGP</sequence>
<feature type="transmembrane region" description="Helical" evidence="1">
    <location>
        <begin position="12"/>
        <end position="34"/>
    </location>
</feature>
<dbReference type="EMBL" id="QGTW01000019">
    <property type="protein sequence ID" value="PWW19656.1"/>
    <property type="molecule type" value="Genomic_DNA"/>
</dbReference>
<dbReference type="AlphaFoldDB" id="A0A2V2ZL51"/>
<comment type="caution">
    <text evidence="2">The sequence shown here is derived from an EMBL/GenBank/DDBJ whole genome shotgun (WGS) entry which is preliminary data.</text>
</comment>
<evidence type="ECO:0000313" key="3">
    <source>
        <dbReference type="Proteomes" id="UP000247150"/>
    </source>
</evidence>
<keyword evidence="1" id="KW-0812">Transmembrane</keyword>